<dbReference type="EMBL" id="JAVFHQ010000007">
    <property type="protein sequence ID" value="KAK4548489.1"/>
    <property type="molecule type" value="Genomic_DNA"/>
</dbReference>
<dbReference type="Proteomes" id="UP001324427">
    <property type="component" value="Unassembled WGS sequence"/>
</dbReference>
<comment type="caution">
    <text evidence="2">The sequence shown here is derived from an EMBL/GenBank/DDBJ whole genome shotgun (WGS) entry which is preliminary data.</text>
</comment>
<feature type="transmembrane region" description="Helical" evidence="1">
    <location>
        <begin position="118"/>
        <end position="140"/>
    </location>
</feature>
<keyword evidence="3" id="KW-1185">Reference proteome</keyword>
<gene>
    <name evidence="2" type="ORF">LTR36_009399</name>
</gene>
<evidence type="ECO:0000313" key="2">
    <source>
        <dbReference type="EMBL" id="KAK4548489.1"/>
    </source>
</evidence>
<evidence type="ECO:0000256" key="1">
    <source>
        <dbReference type="SAM" id="Phobius"/>
    </source>
</evidence>
<reference evidence="2 3" key="1">
    <citation type="submission" date="2021-11" db="EMBL/GenBank/DDBJ databases">
        <title>Black yeast isolated from Biological Soil Crust.</title>
        <authorList>
            <person name="Kurbessoian T."/>
        </authorList>
    </citation>
    <scope>NUCLEOTIDE SEQUENCE [LARGE SCALE GENOMIC DNA]</scope>
    <source>
        <strain evidence="2 3">CCFEE 5522</strain>
    </source>
</reference>
<dbReference type="AlphaFoldDB" id="A0AAV9JSJ5"/>
<feature type="transmembrane region" description="Helical" evidence="1">
    <location>
        <begin position="146"/>
        <end position="175"/>
    </location>
</feature>
<evidence type="ECO:0000313" key="3">
    <source>
        <dbReference type="Proteomes" id="UP001324427"/>
    </source>
</evidence>
<feature type="transmembrane region" description="Helical" evidence="1">
    <location>
        <begin position="69"/>
        <end position="97"/>
    </location>
</feature>
<proteinExistence type="predicted"/>
<keyword evidence="1" id="KW-1133">Transmembrane helix</keyword>
<name>A0AAV9JSJ5_9PEZI</name>
<keyword evidence="1" id="KW-0472">Membrane</keyword>
<protein>
    <submittedName>
        <fullName evidence="2">Uncharacterized protein</fullName>
    </submittedName>
</protein>
<accession>A0AAV9JSJ5</accession>
<organism evidence="2 3">
    <name type="scientific">Oleoguttula mirabilis</name>
    <dbReference type="NCBI Taxonomy" id="1507867"/>
    <lineage>
        <taxon>Eukaryota</taxon>
        <taxon>Fungi</taxon>
        <taxon>Dikarya</taxon>
        <taxon>Ascomycota</taxon>
        <taxon>Pezizomycotina</taxon>
        <taxon>Dothideomycetes</taxon>
        <taxon>Dothideomycetidae</taxon>
        <taxon>Mycosphaerellales</taxon>
        <taxon>Teratosphaeriaceae</taxon>
        <taxon>Oleoguttula</taxon>
    </lineage>
</organism>
<sequence>MSAMSDRMRDSPIRQAMQAIRDDSEQNLKEVRHSFITTPMRVYNILIEQATPPGEPLTWLAIFKLCAFLTWYSVLTIASLGVIYAFAFVLTAVANLSKTDGESADYRLRRPRPDQVQAIATLLGIVHISVVFTLAVLFGFDPPVSYPILIASSLASIGVLFFGIVFGGVILVAAWKLFKGTCERLYWPSERELPGAGDEKAKQRAADGRHDVAIVDGQAGEGAPTEQLAENAVEQ</sequence>
<keyword evidence="1" id="KW-0812">Transmembrane</keyword>